<evidence type="ECO:0000313" key="3">
    <source>
        <dbReference type="Proteomes" id="UP001165060"/>
    </source>
</evidence>
<keyword evidence="1" id="KW-0812">Transmembrane</keyword>
<keyword evidence="3" id="KW-1185">Reference proteome</keyword>
<dbReference type="EMBL" id="BRYB01002771">
    <property type="protein sequence ID" value="GMI25165.1"/>
    <property type="molecule type" value="Genomic_DNA"/>
</dbReference>
<keyword evidence="1" id="KW-0472">Membrane</keyword>
<organism evidence="2 3">
    <name type="scientific">Tetraparma gracilis</name>
    <dbReference type="NCBI Taxonomy" id="2962635"/>
    <lineage>
        <taxon>Eukaryota</taxon>
        <taxon>Sar</taxon>
        <taxon>Stramenopiles</taxon>
        <taxon>Ochrophyta</taxon>
        <taxon>Bolidophyceae</taxon>
        <taxon>Parmales</taxon>
        <taxon>Triparmaceae</taxon>
        <taxon>Tetraparma</taxon>
    </lineage>
</organism>
<name>A0ABQ6MF54_9STRA</name>
<gene>
    <name evidence="2" type="ORF">TeGR_g546</name>
</gene>
<comment type="caution">
    <text evidence="2">The sequence shown here is derived from an EMBL/GenBank/DDBJ whole genome shotgun (WGS) entry which is preliminary data.</text>
</comment>
<reference evidence="2 3" key="1">
    <citation type="journal article" date="2023" name="Commun. Biol.">
        <title>Genome analysis of Parmales, the sister group of diatoms, reveals the evolutionary specialization of diatoms from phago-mixotrophs to photoautotrophs.</title>
        <authorList>
            <person name="Ban H."/>
            <person name="Sato S."/>
            <person name="Yoshikawa S."/>
            <person name="Yamada K."/>
            <person name="Nakamura Y."/>
            <person name="Ichinomiya M."/>
            <person name="Sato N."/>
            <person name="Blanc-Mathieu R."/>
            <person name="Endo H."/>
            <person name="Kuwata A."/>
            <person name="Ogata H."/>
        </authorList>
    </citation>
    <scope>NUCLEOTIDE SEQUENCE [LARGE SCALE GENOMIC DNA]</scope>
</reference>
<accession>A0ABQ6MF54</accession>
<protein>
    <submittedName>
        <fullName evidence="2">Uncharacterized protein</fullName>
    </submittedName>
</protein>
<evidence type="ECO:0000256" key="1">
    <source>
        <dbReference type="SAM" id="Phobius"/>
    </source>
</evidence>
<keyword evidence="1" id="KW-1133">Transmembrane helix</keyword>
<sequence length="162" mass="18054">MLTPTRRYHLDKNFASLAFDGDSLRMKIHGAYSTLIDAKWSLAELDSSFPEAAITGADYDEEEGGGWQCHSHRGRVSGYNPTLIAGWLTCVLWVFSLVLAPFFLAFYVAAKALRWAWRRARGHRGDKDGAYISACGSSDSGSSVWSIRDAAEMEELILKKEE</sequence>
<evidence type="ECO:0000313" key="2">
    <source>
        <dbReference type="EMBL" id="GMI25165.1"/>
    </source>
</evidence>
<feature type="transmembrane region" description="Helical" evidence="1">
    <location>
        <begin position="84"/>
        <end position="109"/>
    </location>
</feature>
<dbReference type="Proteomes" id="UP001165060">
    <property type="component" value="Unassembled WGS sequence"/>
</dbReference>
<proteinExistence type="predicted"/>